<keyword evidence="7" id="KW-1185">Reference proteome</keyword>
<organism evidence="6 7">
    <name type="scientific">Rhododendron griersonianum</name>
    <dbReference type="NCBI Taxonomy" id="479676"/>
    <lineage>
        <taxon>Eukaryota</taxon>
        <taxon>Viridiplantae</taxon>
        <taxon>Streptophyta</taxon>
        <taxon>Embryophyta</taxon>
        <taxon>Tracheophyta</taxon>
        <taxon>Spermatophyta</taxon>
        <taxon>Magnoliopsida</taxon>
        <taxon>eudicotyledons</taxon>
        <taxon>Gunneridae</taxon>
        <taxon>Pentapetalae</taxon>
        <taxon>asterids</taxon>
        <taxon>Ericales</taxon>
        <taxon>Ericaceae</taxon>
        <taxon>Ericoideae</taxon>
        <taxon>Rhodoreae</taxon>
        <taxon>Rhododendron</taxon>
    </lineage>
</organism>
<evidence type="ECO:0000313" key="6">
    <source>
        <dbReference type="EMBL" id="KAG5516693.1"/>
    </source>
</evidence>
<evidence type="ECO:0000256" key="4">
    <source>
        <dbReference type="SAM" id="MobiDB-lite"/>
    </source>
</evidence>
<keyword evidence="2 3" id="KW-0862">Zinc</keyword>
<feature type="compositionally biased region" description="Polar residues" evidence="4">
    <location>
        <begin position="91"/>
        <end position="102"/>
    </location>
</feature>
<dbReference type="PANTHER" id="PTHR35133:SF1">
    <property type="entry name" value="PROTEIN EFFECTOR OF TRANSCRIPTION 2-RELATED"/>
    <property type="match status" value="1"/>
</dbReference>
<name>A0AAV6HS60_9ERIC</name>
<dbReference type="Proteomes" id="UP000823749">
    <property type="component" value="Chromosome 13"/>
</dbReference>
<dbReference type="GO" id="GO:0006355">
    <property type="term" value="P:regulation of DNA-templated transcription"/>
    <property type="evidence" value="ECO:0007669"/>
    <property type="project" value="InterPro"/>
</dbReference>
<dbReference type="InterPro" id="IPR038909">
    <property type="entry name" value="Effector_transcript"/>
</dbReference>
<keyword evidence="3" id="KW-0440">LIM domain</keyword>
<feature type="compositionally biased region" description="Pro residues" evidence="4">
    <location>
        <begin position="253"/>
        <end position="262"/>
    </location>
</feature>
<dbReference type="PROSITE" id="PS50023">
    <property type="entry name" value="LIM_DOMAIN_2"/>
    <property type="match status" value="1"/>
</dbReference>
<evidence type="ECO:0000313" key="7">
    <source>
        <dbReference type="Proteomes" id="UP000823749"/>
    </source>
</evidence>
<feature type="region of interest" description="Disordered" evidence="4">
    <location>
        <begin position="229"/>
        <end position="265"/>
    </location>
</feature>
<dbReference type="Gene3D" id="2.10.110.10">
    <property type="entry name" value="Cysteine Rich Protein"/>
    <property type="match status" value="1"/>
</dbReference>
<dbReference type="SUPFAM" id="SSF57716">
    <property type="entry name" value="Glucocorticoid receptor-like (DNA-binding domain)"/>
    <property type="match status" value="1"/>
</dbReference>
<evidence type="ECO:0000256" key="3">
    <source>
        <dbReference type="PROSITE-ProRule" id="PRU00125"/>
    </source>
</evidence>
<feature type="compositionally biased region" description="Gly residues" evidence="4">
    <location>
        <begin position="295"/>
        <end position="309"/>
    </location>
</feature>
<evidence type="ECO:0000256" key="1">
    <source>
        <dbReference type="ARBA" id="ARBA00022723"/>
    </source>
</evidence>
<feature type="compositionally biased region" description="Basic and acidic residues" evidence="4">
    <location>
        <begin position="103"/>
        <end position="113"/>
    </location>
</feature>
<feature type="region of interest" description="Disordered" evidence="4">
    <location>
        <begin position="25"/>
        <end position="207"/>
    </location>
</feature>
<accession>A0AAV6HS60</accession>
<dbReference type="InterPro" id="IPR001781">
    <property type="entry name" value="Znf_LIM"/>
</dbReference>
<dbReference type="EMBL" id="JACTNZ010000013">
    <property type="protein sequence ID" value="KAG5516693.1"/>
    <property type="molecule type" value="Genomic_DNA"/>
</dbReference>
<feature type="compositionally biased region" description="Basic and acidic residues" evidence="4">
    <location>
        <begin position="132"/>
        <end position="146"/>
    </location>
</feature>
<protein>
    <recommendedName>
        <fullName evidence="5">LIM zinc-binding domain-containing protein</fullName>
    </recommendedName>
</protein>
<dbReference type="AlphaFoldDB" id="A0AAV6HS60"/>
<feature type="compositionally biased region" description="Low complexity" evidence="4">
    <location>
        <begin position="243"/>
        <end position="252"/>
    </location>
</feature>
<gene>
    <name evidence="6" type="ORF">RHGRI_037436</name>
</gene>
<dbReference type="PANTHER" id="PTHR35133">
    <property type="entry name" value="PROTEIN EFFECTOR OF TRANSCRIPTION 2-RELATED"/>
    <property type="match status" value="1"/>
</dbReference>
<feature type="compositionally biased region" description="Low complexity" evidence="4">
    <location>
        <begin position="147"/>
        <end position="160"/>
    </location>
</feature>
<dbReference type="Pfam" id="PF19239">
    <property type="entry name" value="GIY_YIG_domain"/>
    <property type="match status" value="1"/>
</dbReference>
<evidence type="ECO:0000259" key="5">
    <source>
        <dbReference type="PROSITE" id="PS50023"/>
    </source>
</evidence>
<reference evidence="6 7" key="1">
    <citation type="submission" date="2020-08" db="EMBL/GenBank/DDBJ databases">
        <title>Plant Genome Project.</title>
        <authorList>
            <person name="Zhang R.-G."/>
        </authorList>
    </citation>
    <scope>NUCLEOTIDE SEQUENCE [LARGE SCALE GENOMIC DNA]</scope>
    <source>
        <strain evidence="6">WSP0</strain>
        <tissue evidence="6">Leaf</tissue>
    </source>
</reference>
<dbReference type="PROSITE" id="PS00478">
    <property type="entry name" value="LIM_DOMAIN_1"/>
    <property type="match status" value="1"/>
</dbReference>
<proteinExistence type="predicted"/>
<keyword evidence="1 3" id="KW-0479">Metal-binding</keyword>
<evidence type="ECO:0000256" key="2">
    <source>
        <dbReference type="ARBA" id="ARBA00022833"/>
    </source>
</evidence>
<feature type="region of interest" description="Disordered" evidence="4">
    <location>
        <begin position="286"/>
        <end position="324"/>
    </location>
</feature>
<dbReference type="SMART" id="SM00132">
    <property type="entry name" value="LIM"/>
    <property type="match status" value="1"/>
</dbReference>
<comment type="caution">
    <text evidence="6">The sequence shown here is derived from an EMBL/GenBank/DDBJ whole genome shotgun (WGS) entry which is preliminary data.</text>
</comment>
<dbReference type="CDD" id="cd09396">
    <property type="entry name" value="LIM_DA1"/>
    <property type="match status" value="1"/>
</dbReference>
<sequence length="456" mass="49794">MYLAKDLDEVLAKVTPGALVVDDIDLTKISKPAKKTSRSEGPSSTSSLKRKGTQEVTKLESEETPKKKKRLQKLSEKKTPTEKVAAIAGRTRSSTKTSSPDQAESKETIHHAESTPTTEVKKRKTKTAPIKETQEEKETEKVETEKSPSLVSSDSSPASLEATPEDPPVNPEHEASSQTPEKSRLSPFKPEPPTAQKDEIVEEEAEEDMEDFFKTAASLVQVSLSGISGDGHRSKYGLPPPATTTTPAARWRPPTPAAPPLPATATNTSFWHPDAVHDEAIHESLNLESPPRYGPGNGNGHGRGRGNANGNGNDRGNANGNENGNVSCSGSGSWNGNGNIYQPMSYPYSTGFRVCAGCNTEIGYGRFLNCMNAVWHPECFRCHACNQPICDYEMKNKSNAEKTEAQLLDTFDYAWNKGSNGVRRPNDILQKLDRSTSPSTRFPTIVRKLLTFQEKK</sequence>
<dbReference type="GO" id="GO:0046872">
    <property type="term" value="F:metal ion binding"/>
    <property type="evidence" value="ECO:0007669"/>
    <property type="project" value="UniProtKB-KW"/>
</dbReference>
<dbReference type="GO" id="GO:0003677">
    <property type="term" value="F:DNA binding"/>
    <property type="evidence" value="ECO:0007669"/>
    <property type="project" value="InterPro"/>
</dbReference>
<feature type="domain" description="LIM zinc-binding" evidence="5">
    <location>
        <begin position="353"/>
        <end position="419"/>
    </location>
</feature>
<feature type="compositionally biased region" description="Low complexity" evidence="4">
    <location>
        <begin position="310"/>
        <end position="324"/>
    </location>
</feature>